<dbReference type="AlphaFoldDB" id="A0A1F6USC3"/>
<evidence type="ECO:0000256" key="2">
    <source>
        <dbReference type="ARBA" id="ARBA00007365"/>
    </source>
</evidence>
<evidence type="ECO:0000313" key="7">
    <source>
        <dbReference type="EMBL" id="OGI60254.1"/>
    </source>
</evidence>
<dbReference type="InterPro" id="IPR029000">
    <property type="entry name" value="Cyclophilin-like_dom_sf"/>
</dbReference>
<protein>
    <recommendedName>
        <fullName evidence="5">Peptidyl-prolyl cis-trans isomerase</fullName>
        <shortName evidence="5">PPIase</shortName>
        <ecNumber evidence="5">5.2.1.8</ecNumber>
    </recommendedName>
</protein>
<dbReference type="GO" id="GO:0003755">
    <property type="term" value="F:peptidyl-prolyl cis-trans isomerase activity"/>
    <property type="evidence" value="ECO:0007669"/>
    <property type="project" value="UniProtKB-UniRule"/>
</dbReference>
<organism evidence="7 8">
    <name type="scientific">Candidatus Nomurabacteria bacterium RIFCSPHIGHO2_01_FULL_38_19</name>
    <dbReference type="NCBI Taxonomy" id="1801732"/>
    <lineage>
        <taxon>Bacteria</taxon>
        <taxon>Candidatus Nomuraibacteriota</taxon>
    </lineage>
</organism>
<dbReference type="PRINTS" id="PR00153">
    <property type="entry name" value="CSAPPISMRASE"/>
</dbReference>
<dbReference type="PIRSF" id="PIRSF001467">
    <property type="entry name" value="Peptidylpro_ismrse"/>
    <property type="match status" value="1"/>
</dbReference>
<dbReference type="Pfam" id="PF00160">
    <property type="entry name" value="Pro_isomerase"/>
    <property type="match status" value="1"/>
</dbReference>
<evidence type="ECO:0000256" key="5">
    <source>
        <dbReference type="RuleBase" id="RU363019"/>
    </source>
</evidence>
<comment type="function">
    <text evidence="1 5">PPIases accelerate the folding of proteins. It catalyzes the cis-trans isomerization of proline imidic peptide bonds in oligopeptides.</text>
</comment>
<evidence type="ECO:0000256" key="3">
    <source>
        <dbReference type="ARBA" id="ARBA00023110"/>
    </source>
</evidence>
<comment type="similarity">
    <text evidence="2 5">Belongs to the cyclophilin-type PPIase family.</text>
</comment>
<keyword evidence="3 5" id="KW-0697">Rotamase</keyword>
<dbReference type="PANTHER" id="PTHR45625">
    <property type="entry name" value="PEPTIDYL-PROLYL CIS-TRANS ISOMERASE-RELATED"/>
    <property type="match status" value="1"/>
</dbReference>
<keyword evidence="4 5" id="KW-0413">Isomerase</keyword>
<dbReference type="InterPro" id="IPR002130">
    <property type="entry name" value="Cyclophilin-type_PPIase_dom"/>
</dbReference>
<sequence>MTNAILHTNLGDITIQFFDEQAPNTVANFIKLAKSGFYDKIKFHRVIKGFMIQGGDPLTKDDSKMALWGTGGPGYKFADELTATNRNDIGTIAMANSGPNTNGSQFFINVAANNFLDTKHTVFGRVITGMDIVTKIENMPTGPSDRPVTAVVIENVTLK</sequence>
<gene>
    <name evidence="7" type="ORF">A2814_02765</name>
</gene>
<comment type="caution">
    <text evidence="7">The sequence shown here is derived from an EMBL/GenBank/DDBJ whole genome shotgun (WGS) entry which is preliminary data.</text>
</comment>
<evidence type="ECO:0000259" key="6">
    <source>
        <dbReference type="PROSITE" id="PS50072"/>
    </source>
</evidence>
<dbReference type="STRING" id="1801732.A2814_02765"/>
<dbReference type="CDD" id="cd00317">
    <property type="entry name" value="cyclophilin"/>
    <property type="match status" value="1"/>
</dbReference>
<reference evidence="7 8" key="1">
    <citation type="journal article" date="2016" name="Nat. Commun.">
        <title>Thousands of microbial genomes shed light on interconnected biogeochemical processes in an aquifer system.</title>
        <authorList>
            <person name="Anantharaman K."/>
            <person name="Brown C.T."/>
            <person name="Hug L.A."/>
            <person name="Sharon I."/>
            <person name="Castelle C.J."/>
            <person name="Probst A.J."/>
            <person name="Thomas B.C."/>
            <person name="Singh A."/>
            <person name="Wilkins M.J."/>
            <person name="Karaoz U."/>
            <person name="Brodie E.L."/>
            <person name="Williams K.H."/>
            <person name="Hubbard S.S."/>
            <person name="Banfield J.F."/>
        </authorList>
    </citation>
    <scope>NUCLEOTIDE SEQUENCE [LARGE SCALE GENOMIC DNA]</scope>
</reference>
<evidence type="ECO:0000256" key="4">
    <source>
        <dbReference type="ARBA" id="ARBA00023235"/>
    </source>
</evidence>
<dbReference type="InterPro" id="IPR024936">
    <property type="entry name" value="Cyclophilin-type_PPIase"/>
</dbReference>
<evidence type="ECO:0000256" key="1">
    <source>
        <dbReference type="ARBA" id="ARBA00002388"/>
    </source>
</evidence>
<dbReference type="Gene3D" id="2.40.100.10">
    <property type="entry name" value="Cyclophilin-like"/>
    <property type="match status" value="1"/>
</dbReference>
<accession>A0A1F6USC3</accession>
<proteinExistence type="inferred from homology"/>
<feature type="domain" description="PPIase cyclophilin-type" evidence="6">
    <location>
        <begin position="1"/>
        <end position="158"/>
    </location>
</feature>
<dbReference type="PANTHER" id="PTHR45625:SF4">
    <property type="entry name" value="PEPTIDYLPROLYL ISOMERASE DOMAIN AND WD REPEAT-CONTAINING PROTEIN 1"/>
    <property type="match status" value="1"/>
</dbReference>
<dbReference type="EMBL" id="MFTI01000016">
    <property type="protein sequence ID" value="OGI60254.1"/>
    <property type="molecule type" value="Genomic_DNA"/>
</dbReference>
<dbReference type="SUPFAM" id="SSF50891">
    <property type="entry name" value="Cyclophilin-like"/>
    <property type="match status" value="1"/>
</dbReference>
<comment type="catalytic activity">
    <reaction evidence="5">
        <text>[protein]-peptidylproline (omega=180) = [protein]-peptidylproline (omega=0)</text>
        <dbReference type="Rhea" id="RHEA:16237"/>
        <dbReference type="Rhea" id="RHEA-COMP:10747"/>
        <dbReference type="Rhea" id="RHEA-COMP:10748"/>
        <dbReference type="ChEBI" id="CHEBI:83833"/>
        <dbReference type="ChEBI" id="CHEBI:83834"/>
        <dbReference type="EC" id="5.2.1.8"/>
    </reaction>
</comment>
<dbReference type="InterPro" id="IPR044666">
    <property type="entry name" value="Cyclophilin_A-like"/>
</dbReference>
<dbReference type="EC" id="5.2.1.8" evidence="5"/>
<dbReference type="Proteomes" id="UP000177869">
    <property type="component" value="Unassembled WGS sequence"/>
</dbReference>
<dbReference type="PROSITE" id="PS50072">
    <property type="entry name" value="CSA_PPIASE_2"/>
    <property type="match status" value="1"/>
</dbReference>
<name>A0A1F6USC3_9BACT</name>
<evidence type="ECO:0000313" key="8">
    <source>
        <dbReference type="Proteomes" id="UP000177869"/>
    </source>
</evidence>